<dbReference type="OrthoDB" id="3949537at2"/>
<gene>
    <name evidence="9" type="ORF">E9934_11435</name>
</gene>
<feature type="region of interest" description="Disordered" evidence="6">
    <location>
        <begin position="492"/>
        <end position="519"/>
    </location>
</feature>
<dbReference type="Pfam" id="PF05140">
    <property type="entry name" value="ResB"/>
    <property type="match status" value="1"/>
</dbReference>
<keyword evidence="3" id="KW-0201">Cytochrome c-type biogenesis</keyword>
<keyword evidence="2 7" id="KW-0812">Transmembrane</keyword>
<feature type="transmembrane region" description="Helical" evidence="7">
    <location>
        <begin position="97"/>
        <end position="120"/>
    </location>
</feature>
<dbReference type="Proteomes" id="UP000307087">
    <property type="component" value="Unassembled WGS sequence"/>
</dbReference>
<dbReference type="GO" id="GO:0016020">
    <property type="term" value="C:membrane"/>
    <property type="evidence" value="ECO:0007669"/>
    <property type="project" value="UniProtKB-SubCell"/>
</dbReference>
<keyword evidence="10" id="KW-1185">Reference proteome</keyword>
<keyword evidence="5 7" id="KW-0472">Membrane</keyword>
<comment type="caution">
    <text evidence="9">The sequence shown here is derived from an EMBL/GenBank/DDBJ whole genome shotgun (WGS) entry which is preliminary data.</text>
</comment>
<feature type="domain" description="ResB-like" evidence="8">
    <location>
        <begin position="41"/>
        <end position="537"/>
    </location>
</feature>
<evidence type="ECO:0000256" key="7">
    <source>
        <dbReference type="SAM" id="Phobius"/>
    </source>
</evidence>
<proteinExistence type="predicted"/>
<dbReference type="InterPro" id="IPR007816">
    <property type="entry name" value="ResB-like_domain"/>
</dbReference>
<evidence type="ECO:0000256" key="5">
    <source>
        <dbReference type="ARBA" id="ARBA00023136"/>
    </source>
</evidence>
<dbReference type="PANTHER" id="PTHR31566:SF0">
    <property type="entry name" value="CYTOCHROME C BIOGENESIS PROTEIN CCS1, CHLOROPLASTIC"/>
    <property type="match status" value="1"/>
</dbReference>
<protein>
    <submittedName>
        <fullName evidence="9">Cytochrome c biogenesis protein ResB</fullName>
    </submittedName>
</protein>
<dbReference type="PANTHER" id="PTHR31566">
    <property type="entry name" value="CYTOCHROME C BIOGENESIS PROTEIN CCS1, CHLOROPLASTIC"/>
    <property type="match status" value="1"/>
</dbReference>
<sequence>MGPAADHRVRRNRPVSTPDRRPGELTARELLRWTWRQVTSMRTALLLLLLLALAAIPGSVIPQQGVDSLAVTRWKAEHTKLTPVYERLDLFSVYSSVWFSAIYLLLVLSLVGCIVPRLFVYFRGMRAQPPAAPRNLARMPVHATYETDLSPDDVLALARTTLGRRHRLRSSGDDTVDHVAAERGYLREAGNLLFHLSVLVVLAGFAMGGLWGYQGGVIIVEGTTFSNNLTQYDDFKPGGLFRAEQMKNFRFSVDEFNVDWLMEGPRKGQARKFEADLTYRVGDGEEQQYDLRVNHPLELDGTDVFLIGHGYAPVITVRDATGEIVYTGPTPFLPQDASFLSFGVVKVPTAQPQQIALEGLFYPTFIMSDGNPTTLVGDDLNPTLSMLAWTGDLGLDSGTSQSVYVLDKSGATPIEDEDGKQQRVDLQLGDTVELGDGLGTVTFERVDPWIRVQISQTPGKGIALLGVVAALIGLCASLFIRPRRVWVRATALPAPGAGGPDDDSDDQATDGTMNGGGARTRVEVAVLDRSGNGDMDEVLADLLARLGSDPADTTSGK</sequence>
<reference evidence="9 10" key="1">
    <citation type="journal article" date="2009" name="Int. J. Syst. Evol. Microbiol.">
        <title>Nocardioides caeni sp. nov., isolated from wastewater.</title>
        <authorList>
            <person name="Yoon J.H."/>
            <person name="Kang S.J."/>
            <person name="Park S."/>
            <person name="Kim W."/>
            <person name="Oh T.K."/>
        </authorList>
    </citation>
    <scope>NUCLEOTIDE SEQUENCE [LARGE SCALE GENOMIC DNA]</scope>
    <source>
        <strain evidence="9 10">DSM 23134</strain>
    </source>
</reference>
<evidence type="ECO:0000256" key="4">
    <source>
        <dbReference type="ARBA" id="ARBA00022989"/>
    </source>
</evidence>
<dbReference type="GO" id="GO:0017004">
    <property type="term" value="P:cytochrome complex assembly"/>
    <property type="evidence" value="ECO:0007669"/>
    <property type="project" value="UniProtKB-KW"/>
</dbReference>
<keyword evidence="4 7" id="KW-1133">Transmembrane helix</keyword>
<evidence type="ECO:0000313" key="10">
    <source>
        <dbReference type="Proteomes" id="UP000307087"/>
    </source>
</evidence>
<dbReference type="EMBL" id="STGW01000006">
    <property type="protein sequence ID" value="THV12977.1"/>
    <property type="molecule type" value="Genomic_DNA"/>
</dbReference>
<feature type="region of interest" description="Disordered" evidence="6">
    <location>
        <begin position="1"/>
        <end position="21"/>
    </location>
</feature>
<organism evidence="9 10">
    <name type="scientific">Nocardioides caeni</name>
    <dbReference type="NCBI Taxonomy" id="574700"/>
    <lineage>
        <taxon>Bacteria</taxon>
        <taxon>Bacillati</taxon>
        <taxon>Actinomycetota</taxon>
        <taxon>Actinomycetes</taxon>
        <taxon>Propionibacteriales</taxon>
        <taxon>Nocardioidaceae</taxon>
        <taxon>Nocardioides</taxon>
    </lineage>
</organism>
<accession>A0A4S8N9D0</accession>
<dbReference type="InterPro" id="IPR023494">
    <property type="entry name" value="Cyt_c_bgen_Ccs1/CcsB/ResB"/>
</dbReference>
<name>A0A4S8N9D0_9ACTN</name>
<evidence type="ECO:0000259" key="8">
    <source>
        <dbReference type="Pfam" id="PF05140"/>
    </source>
</evidence>
<dbReference type="AlphaFoldDB" id="A0A4S8N9D0"/>
<feature type="transmembrane region" description="Helical" evidence="7">
    <location>
        <begin position="461"/>
        <end position="480"/>
    </location>
</feature>
<evidence type="ECO:0000256" key="2">
    <source>
        <dbReference type="ARBA" id="ARBA00022692"/>
    </source>
</evidence>
<evidence type="ECO:0000256" key="6">
    <source>
        <dbReference type="SAM" id="MobiDB-lite"/>
    </source>
</evidence>
<comment type="subcellular location">
    <subcellularLocation>
        <location evidence="1">Membrane</location>
        <topology evidence="1">Multi-pass membrane protein</topology>
    </subcellularLocation>
</comment>
<evidence type="ECO:0000256" key="1">
    <source>
        <dbReference type="ARBA" id="ARBA00004141"/>
    </source>
</evidence>
<feature type="transmembrane region" description="Helical" evidence="7">
    <location>
        <begin position="192"/>
        <end position="213"/>
    </location>
</feature>
<evidence type="ECO:0000256" key="3">
    <source>
        <dbReference type="ARBA" id="ARBA00022748"/>
    </source>
</evidence>
<evidence type="ECO:0000313" key="9">
    <source>
        <dbReference type="EMBL" id="THV12977.1"/>
    </source>
</evidence>